<feature type="compositionally biased region" description="Polar residues" evidence="1">
    <location>
        <begin position="599"/>
        <end position="626"/>
    </location>
</feature>
<feature type="non-terminal residue" evidence="2">
    <location>
        <position position="935"/>
    </location>
</feature>
<feature type="region of interest" description="Disordered" evidence="1">
    <location>
        <begin position="838"/>
        <end position="892"/>
    </location>
</feature>
<dbReference type="AlphaFoldDB" id="A0A9N8WKQ5"/>
<evidence type="ECO:0000256" key="1">
    <source>
        <dbReference type="SAM" id="MobiDB-lite"/>
    </source>
</evidence>
<feature type="compositionally biased region" description="Basic and acidic residues" evidence="1">
    <location>
        <begin position="189"/>
        <end position="201"/>
    </location>
</feature>
<feature type="compositionally biased region" description="Pro residues" evidence="1">
    <location>
        <begin position="204"/>
        <end position="215"/>
    </location>
</feature>
<feature type="compositionally biased region" description="Basic and acidic residues" evidence="1">
    <location>
        <begin position="793"/>
        <end position="802"/>
    </location>
</feature>
<feature type="compositionally biased region" description="Polar residues" evidence="1">
    <location>
        <begin position="566"/>
        <end position="591"/>
    </location>
</feature>
<feature type="compositionally biased region" description="Polar residues" evidence="1">
    <location>
        <begin position="164"/>
        <end position="185"/>
    </location>
</feature>
<protein>
    <submittedName>
        <fullName evidence="2">9035_t:CDS:1</fullName>
    </submittedName>
</protein>
<feature type="region of interest" description="Disordered" evidence="1">
    <location>
        <begin position="906"/>
        <end position="935"/>
    </location>
</feature>
<feature type="region of interest" description="Disordered" evidence="1">
    <location>
        <begin position="561"/>
        <end position="655"/>
    </location>
</feature>
<feature type="compositionally biased region" description="Polar residues" evidence="1">
    <location>
        <begin position="634"/>
        <end position="655"/>
    </location>
</feature>
<sequence length="935" mass="103128">MASSDTCDIQIGVNESQQETTNQNTLPIHDEGLQEVKKLGEDDIISDTSIVGYTIHDNVENSSNSVQNTSFTHDGGFEKVENLNDVFIEVNLINDNIPDNTSNSMISSNNDSLIHYDVSQGNTLTDNVTENIPSSIEMTSDEDKPIIAAESTNDSSSSVIISRTAGTGSNHSTSANSPTVPSMTVSSESSKHSRHGSETRKKGPPPIPPPIPPKPVRFKTIKGRNAGNNLPIQNSEALFKEDPSSNQLKINDPNNTIQNKVPPDALQVTNTSEINLSNQNPEAPLKENPNPNKLERKELPDQSNKQETNNSEVELLRQNTEAPLKEELPDQSNTILDTNNSEVELLRQNTEAPLKEELPDQSNTILDERPLDASQETNNSEIDLSNQNHPKEVKEEIASSQDPSYTISEINEANSLEIDLPKQKQETFVDSHQTNPVECLTLEQIQEHLAKKGIINDNNPQPINVSTSNEIQHIIDNNSRPVISTNVSTNNEYQQSEQMTLEEINKGLKHMGLDNSTPMPIVSQTSFTNYEKIPDRMDIPIPQHSTSGNKDRSITTIPDRMDMPSPQYSTSGNKNIPSLSLTNNEISSSTIMPDRMDTPTPQSSISENKSIPPLSLTNDEISSSTIMPDRMDTPTPQYSTSGNKNTPPLSLTNNEISSSTIMPDIMDTPTPQSSTIVQGSNNNIQQTSSPGYVEDYHVPSYERIDPKDYRTDPNEHFQTMPDSSAVPIVYEHQDTIQTAQAPENENISAIPIEHTIPIHVHQHDSTPATQNEDDAAEQSTLTPEVNSLLNFKDIPDDSKSDDNNTDYIDYNSNLDISTITQYDTSPLHTTSLYPNIITDNDKVPKGNNSPAVSNEDTTSIYPNIITDNNKVPKGNNSPAVSNEDNTSFSSTQLTSQYDIDVKQLEEHLDSKHSPTKTKNVVKEGNNSPVNSDSEY</sequence>
<feature type="compositionally biased region" description="Polar residues" evidence="1">
    <location>
        <begin position="846"/>
        <end position="892"/>
    </location>
</feature>
<feature type="region of interest" description="Disordered" evidence="1">
    <location>
        <begin position="275"/>
        <end position="312"/>
    </location>
</feature>
<proteinExistence type="predicted"/>
<comment type="caution">
    <text evidence="2">The sequence shown here is derived from an EMBL/GenBank/DDBJ whole genome shotgun (WGS) entry which is preliminary data.</text>
</comment>
<evidence type="ECO:0000313" key="3">
    <source>
        <dbReference type="Proteomes" id="UP000789405"/>
    </source>
</evidence>
<feature type="region of interest" description="Disordered" evidence="1">
    <location>
        <begin position="322"/>
        <end position="341"/>
    </location>
</feature>
<feature type="region of interest" description="Disordered" evidence="1">
    <location>
        <begin position="243"/>
        <end position="262"/>
    </location>
</feature>
<accession>A0A9N8WKQ5</accession>
<feature type="compositionally biased region" description="Polar residues" evidence="1">
    <location>
        <begin position="777"/>
        <end position="789"/>
    </location>
</feature>
<feature type="compositionally biased region" description="Polar residues" evidence="1">
    <location>
        <begin position="244"/>
        <end position="259"/>
    </location>
</feature>
<organism evidence="2 3">
    <name type="scientific">Dentiscutata erythropus</name>
    <dbReference type="NCBI Taxonomy" id="1348616"/>
    <lineage>
        <taxon>Eukaryota</taxon>
        <taxon>Fungi</taxon>
        <taxon>Fungi incertae sedis</taxon>
        <taxon>Mucoromycota</taxon>
        <taxon>Glomeromycotina</taxon>
        <taxon>Glomeromycetes</taxon>
        <taxon>Diversisporales</taxon>
        <taxon>Gigasporaceae</taxon>
        <taxon>Dentiscutata</taxon>
    </lineage>
</organism>
<name>A0A9N8WKQ5_9GLOM</name>
<feature type="region of interest" description="Disordered" evidence="1">
    <location>
        <begin position="149"/>
        <end position="231"/>
    </location>
</feature>
<gene>
    <name evidence="2" type="ORF">DERYTH_LOCUS2503</name>
</gene>
<reference evidence="2" key="1">
    <citation type="submission" date="2021-06" db="EMBL/GenBank/DDBJ databases">
        <authorList>
            <person name="Kallberg Y."/>
            <person name="Tangrot J."/>
            <person name="Rosling A."/>
        </authorList>
    </citation>
    <scope>NUCLEOTIDE SEQUENCE</scope>
    <source>
        <strain evidence="2">MA453B</strain>
    </source>
</reference>
<dbReference type="Proteomes" id="UP000789405">
    <property type="component" value="Unassembled WGS sequence"/>
</dbReference>
<feature type="region of interest" description="Disordered" evidence="1">
    <location>
        <begin position="764"/>
        <end position="805"/>
    </location>
</feature>
<evidence type="ECO:0000313" key="2">
    <source>
        <dbReference type="EMBL" id="CAG8492837.1"/>
    </source>
</evidence>
<dbReference type="EMBL" id="CAJVPY010000804">
    <property type="protein sequence ID" value="CAG8492837.1"/>
    <property type="molecule type" value="Genomic_DNA"/>
</dbReference>
<feature type="region of interest" description="Disordered" evidence="1">
    <location>
        <begin position="1"/>
        <end position="22"/>
    </location>
</feature>
<feature type="compositionally biased region" description="Polar residues" evidence="1">
    <location>
        <begin position="301"/>
        <end position="312"/>
    </location>
</feature>
<feature type="compositionally biased region" description="Polar residues" evidence="1">
    <location>
        <begin position="924"/>
        <end position="935"/>
    </location>
</feature>
<keyword evidence="3" id="KW-1185">Reference proteome</keyword>
<feature type="compositionally biased region" description="Polar residues" evidence="1">
    <location>
        <begin position="330"/>
        <end position="341"/>
    </location>
</feature>